<dbReference type="EMBL" id="FN667742">
    <property type="protein sequence ID" value="CBJ90026.1"/>
    <property type="molecule type" value="Genomic_DNA"/>
</dbReference>
<protein>
    <submittedName>
        <fullName evidence="1">Uncharacterized protein</fullName>
    </submittedName>
</protein>
<gene>
    <name evidence="1" type="ordered locus">XNC1_1966</name>
</gene>
<accession>D3VDV9</accession>
<dbReference type="HOGENOM" id="CLU_3190817_0_0_6"/>
<proteinExistence type="predicted"/>
<organism evidence="1 2">
    <name type="scientific">Xenorhabdus nematophila (strain ATCC 19061 / DSM 3370 / CCUG 14189 / LMG 1036 / NCIMB 9965 / AN6)</name>
    <dbReference type="NCBI Taxonomy" id="406817"/>
    <lineage>
        <taxon>Bacteria</taxon>
        <taxon>Pseudomonadati</taxon>
        <taxon>Pseudomonadota</taxon>
        <taxon>Gammaproteobacteria</taxon>
        <taxon>Enterobacterales</taxon>
        <taxon>Morganellaceae</taxon>
        <taxon>Xenorhabdus</taxon>
    </lineage>
</organism>
<dbReference type="KEGG" id="xne:XNC1_1966"/>
<evidence type="ECO:0000313" key="2">
    <source>
        <dbReference type="Proteomes" id="UP000008075"/>
    </source>
</evidence>
<dbReference type="Proteomes" id="UP000008075">
    <property type="component" value="Chromosome"/>
</dbReference>
<reference evidence="1 2" key="1">
    <citation type="journal article" date="2011" name="PLoS ONE">
        <title>The entomopathogenic bacterial endosymbionts xenorhabdus and photorhabdus: convergent lifestyles from divergent genomes.</title>
        <authorList>
            <person name="Chaston J.M."/>
            <person name="Suen G."/>
            <person name="Tucker S.L."/>
            <person name="Andersen A.W."/>
            <person name="Bhasin A."/>
            <person name="Bode E."/>
            <person name="Bode H.B."/>
            <person name="Brachmann A.O."/>
            <person name="Cowles C.E."/>
            <person name="Cowles K.N."/>
            <person name="Darby C."/>
            <person name="de Leon L."/>
            <person name="Drace K."/>
            <person name="Du Z."/>
            <person name="Givaudan A."/>
            <person name="Herbert Tran E.E."/>
            <person name="Jewell K.A."/>
            <person name="Knack J.J."/>
            <person name="Krasomil-Osterfeld K.C."/>
            <person name="Kukor R."/>
            <person name="Lanois A."/>
            <person name="Latreille P."/>
            <person name="Leimgruber N.K."/>
            <person name="Lipke C.M."/>
            <person name="Liu R."/>
            <person name="Lu X."/>
            <person name="Martens E.C."/>
            <person name="Marri P.R."/>
            <person name="Medigue C."/>
            <person name="Menard M.L."/>
            <person name="Miller N.M."/>
            <person name="Morales-Soto N."/>
            <person name="Norton S."/>
            <person name="Ogier J.C."/>
            <person name="Orchard S.S."/>
            <person name="Park D."/>
            <person name="Park Y."/>
            <person name="Qurollo B.A."/>
            <person name="Sugar D.R."/>
            <person name="Richards G.R."/>
            <person name="Rouy Z."/>
            <person name="Slominski B."/>
            <person name="Slominski K."/>
            <person name="Snyder H."/>
            <person name="Tjaden B.C."/>
            <person name="van der Hoeven R."/>
            <person name="Welch R.D."/>
            <person name="Wheeler C."/>
            <person name="Xiang B."/>
            <person name="Barbazuk B."/>
            <person name="Gaudriault S."/>
            <person name="Goodner B."/>
            <person name="Slater S.C."/>
            <person name="Forst S."/>
            <person name="Goldman B.S."/>
            <person name="Goodrich-Blair H."/>
        </authorList>
    </citation>
    <scope>NUCLEOTIDE SEQUENCE [LARGE SCALE GENOMIC DNA]</scope>
    <source>
        <strain evidence="2">ATCC 19061 / DSM 3370 / CCUG 14189 / LMG 1036 / NCIMB 9965 / AN6</strain>
    </source>
</reference>
<name>D3VDV9_XENNA</name>
<sequence length="46" mass="5022">MNKSQSSGHGVSGLLSCVLIFTPSFNQQYVLLNNMKAGYFSASEHQ</sequence>
<evidence type="ECO:0000313" key="1">
    <source>
        <dbReference type="EMBL" id="CBJ90026.1"/>
    </source>
</evidence>
<dbReference type="AlphaFoldDB" id="D3VDV9"/>
<keyword evidence="2" id="KW-1185">Reference proteome</keyword>
<dbReference type="PROSITE" id="PS51257">
    <property type="entry name" value="PROKAR_LIPOPROTEIN"/>
    <property type="match status" value="1"/>
</dbReference>